<name>A0A0G9F7H1_LACPN</name>
<protein>
    <submittedName>
        <fullName evidence="1">Uncharacterized protein</fullName>
    </submittedName>
</protein>
<dbReference type="RefSeq" id="WP_046947907.1">
    <property type="nucleotide sequence ID" value="NZ_AP028145.1"/>
</dbReference>
<evidence type="ECO:0000313" key="2">
    <source>
        <dbReference type="Proteomes" id="UP000094892"/>
    </source>
</evidence>
<reference evidence="1 2" key="1">
    <citation type="submission" date="2016-08" db="EMBL/GenBank/DDBJ databases">
        <title>Genome sequencing of Lactobacillus plantarum JSA22, isolated from fermented soybean paste.</title>
        <authorList>
            <person name="Choi H.S."/>
        </authorList>
    </citation>
    <scope>NUCLEOTIDE SEQUENCE [LARGE SCALE GENOMIC DNA]</scope>
    <source>
        <strain evidence="1 2">JSA22</strain>
    </source>
</reference>
<evidence type="ECO:0000313" key="1">
    <source>
        <dbReference type="EMBL" id="ODO60692.1"/>
    </source>
</evidence>
<comment type="caution">
    <text evidence="1">The sequence shown here is derived from an EMBL/GenBank/DDBJ whole genome shotgun (WGS) entry which is preliminary data.</text>
</comment>
<dbReference type="EMBL" id="MCOL01000001">
    <property type="protein sequence ID" value="ODO60692.1"/>
    <property type="molecule type" value="Genomic_DNA"/>
</dbReference>
<dbReference type="AlphaFoldDB" id="A0A0G9F7H1"/>
<proteinExistence type="predicted"/>
<sequence>MMISMQNDDTEFIDAVAVAVADRIMPQLEVLVKKYYTPDQGLNQQQAASMLGCSVDTLKDFYYYQPGFPHFKKGTKDSFSQKALENWMSDNQIRA</sequence>
<dbReference type="Gene3D" id="1.10.10.10">
    <property type="entry name" value="Winged helix-like DNA-binding domain superfamily/Winged helix DNA-binding domain"/>
    <property type="match status" value="1"/>
</dbReference>
<dbReference type="InterPro" id="IPR036388">
    <property type="entry name" value="WH-like_DNA-bd_sf"/>
</dbReference>
<dbReference type="Proteomes" id="UP000094892">
    <property type="component" value="Unassembled WGS sequence"/>
</dbReference>
<gene>
    <name evidence="1" type="ORF">LPJSA22_00637</name>
</gene>
<dbReference type="InterPro" id="IPR009061">
    <property type="entry name" value="DNA-bd_dom_put_sf"/>
</dbReference>
<dbReference type="PATRIC" id="fig|1590.172.peg.1090"/>
<accession>A0A0G9F7H1</accession>
<dbReference type="SUPFAM" id="SSF46955">
    <property type="entry name" value="Putative DNA-binding domain"/>
    <property type="match status" value="1"/>
</dbReference>
<organism evidence="1 2">
    <name type="scientific">Lactiplantibacillus plantarum</name>
    <name type="common">Lactobacillus plantarum</name>
    <dbReference type="NCBI Taxonomy" id="1590"/>
    <lineage>
        <taxon>Bacteria</taxon>
        <taxon>Bacillati</taxon>
        <taxon>Bacillota</taxon>
        <taxon>Bacilli</taxon>
        <taxon>Lactobacillales</taxon>
        <taxon>Lactobacillaceae</taxon>
        <taxon>Lactiplantibacillus</taxon>
    </lineage>
</organism>